<keyword evidence="6" id="KW-0175">Coiled coil</keyword>
<feature type="domain" description="BART" evidence="10">
    <location>
        <begin position="14"/>
        <end position="97"/>
    </location>
</feature>
<evidence type="ECO:0000256" key="7">
    <source>
        <dbReference type="ARBA" id="ARBA00023069"/>
    </source>
</evidence>
<organism evidence="11 12">
    <name type="scientific">Sinocyclocheilus anshuiensis</name>
    <dbReference type="NCBI Taxonomy" id="1608454"/>
    <lineage>
        <taxon>Eukaryota</taxon>
        <taxon>Metazoa</taxon>
        <taxon>Chordata</taxon>
        <taxon>Craniata</taxon>
        <taxon>Vertebrata</taxon>
        <taxon>Euteleostomi</taxon>
        <taxon>Actinopterygii</taxon>
        <taxon>Neopterygii</taxon>
        <taxon>Teleostei</taxon>
        <taxon>Ostariophysi</taxon>
        <taxon>Cypriniformes</taxon>
        <taxon>Cyprinidae</taxon>
        <taxon>Cyprininae</taxon>
        <taxon>Sinocyclocheilus</taxon>
    </lineage>
</organism>
<evidence type="ECO:0000256" key="4">
    <source>
        <dbReference type="ARBA" id="ARBA00021815"/>
    </source>
</evidence>
<evidence type="ECO:0000313" key="11">
    <source>
        <dbReference type="Ensembl" id="ENSSANP00000091460.1"/>
    </source>
</evidence>
<keyword evidence="5" id="KW-0963">Cytoplasm</keyword>
<dbReference type="InterPro" id="IPR042541">
    <property type="entry name" value="BART_sf"/>
</dbReference>
<dbReference type="GO" id="GO:0097546">
    <property type="term" value="C:ciliary base"/>
    <property type="evidence" value="ECO:0007669"/>
    <property type="project" value="TreeGrafter"/>
</dbReference>
<dbReference type="Proteomes" id="UP000472260">
    <property type="component" value="Unassembled WGS sequence"/>
</dbReference>
<name>A0A671S5Z6_9TELE</name>
<reference evidence="11" key="1">
    <citation type="submission" date="2025-08" db="UniProtKB">
        <authorList>
            <consortium name="Ensembl"/>
        </authorList>
    </citation>
    <scope>IDENTIFICATION</scope>
</reference>
<comment type="subcellular location">
    <subcellularLocation>
        <location evidence="1">Cell projection</location>
        <location evidence="1">Cilium</location>
    </subcellularLocation>
    <subcellularLocation>
        <location evidence="2">Cytoplasm</location>
    </subcellularLocation>
</comment>
<dbReference type="Ensembl" id="ENSSANT00000097165.1">
    <property type="protein sequence ID" value="ENSSANP00000091460.1"/>
    <property type="gene ID" value="ENSSANG00000045181.1"/>
</dbReference>
<keyword evidence="12" id="KW-1185">Reference proteome</keyword>
<evidence type="ECO:0000259" key="10">
    <source>
        <dbReference type="Pfam" id="PF11527"/>
    </source>
</evidence>
<dbReference type="GO" id="GO:0005930">
    <property type="term" value="C:axoneme"/>
    <property type="evidence" value="ECO:0007669"/>
    <property type="project" value="TreeGrafter"/>
</dbReference>
<keyword evidence="8" id="KW-0966">Cell projection</keyword>
<evidence type="ECO:0000256" key="2">
    <source>
        <dbReference type="ARBA" id="ARBA00004496"/>
    </source>
</evidence>
<comment type="similarity">
    <text evidence="3">Belongs to the CFAP36 family.</text>
</comment>
<reference evidence="11" key="2">
    <citation type="submission" date="2025-09" db="UniProtKB">
        <authorList>
            <consortium name="Ensembl"/>
        </authorList>
    </citation>
    <scope>IDENTIFICATION</scope>
</reference>
<evidence type="ECO:0000313" key="12">
    <source>
        <dbReference type="Proteomes" id="UP000472260"/>
    </source>
</evidence>
<protein>
    <recommendedName>
        <fullName evidence="4">Cilia- and flagella-associated protein 36</fullName>
    </recommendedName>
    <alternativeName>
        <fullName evidence="9">Coiled-coil domain-containing protein 104</fullName>
    </alternativeName>
</protein>
<dbReference type="PANTHER" id="PTHR21532">
    <property type="entry name" value="PHOSPHODIESTERASE HL"/>
    <property type="match status" value="1"/>
</dbReference>
<dbReference type="Pfam" id="PF11527">
    <property type="entry name" value="ARL2_Bind_BART"/>
    <property type="match status" value="1"/>
</dbReference>
<evidence type="ECO:0000256" key="1">
    <source>
        <dbReference type="ARBA" id="ARBA00004138"/>
    </source>
</evidence>
<evidence type="ECO:0000256" key="3">
    <source>
        <dbReference type="ARBA" id="ARBA00007460"/>
    </source>
</evidence>
<evidence type="ECO:0000256" key="8">
    <source>
        <dbReference type="ARBA" id="ARBA00023273"/>
    </source>
</evidence>
<dbReference type="Gene3D" id="1.20.1520.10">
    <property type="entry name" value="ADP-ribosylation factor-like 2-binding protein, domain"/>
    <property type="match status" value="1"/>
</dbReference>
<proteinExistence type="inferred from homology"/>
<keyword evidence="7" id="KW-0969">Cilium</keyword>
<evidence type="ECO:0000256" key="6">
    <source>
        <dbReference type="ARBA" id="ARBA00023054"/>
    </source>
</evidence>
<dbReference type="AlphaFoldDB" id="A0A671S5Z6"/>
<dbReference type="PANTHER" id="PTHR21532:SF0">
    <property type="entry name" value="CILIA- AND FLAGELLA-ASSOCIATED PROTEIN 36"/>
    <property type="match status" value="1"/>
</dbReference>
<evidence type="ECO:0000256" key="9">
    <source>
        <dbReference type="ARBA" id="ARBA00031593"/>
    </source>
</evidence>
<accession>A0A671S5Z6</accession>
<sequence length="183" mass="21034">MSCSSRVHIVHTLFSVFNDENEDKLTYTEIHRRYKQLVERLLESHTQEVGISEQLFLHACSSFTKSETLQAVFQPVLATDDFQMFRSLMVQKNMELQLQALHVIRERNGGLPRCLTDGVDVILQERTRVFQKHFNHLPARLLQLVKGLIAFTVSQVYNAAARPLTVKQLNVPPKQNSVIFLAC</sequence>
<dbReference type="InterPro" id="IPR038888">
    <property type="entry name" value="CFAP36"/>
</dbReference>
<evidence type="ECO:0000256" key="5">
    <source>
        <dbReference type="ARBA" id="ARBA00022490"/>
    </source>
</evidence>
<dbReference type="InterPro" id="IPR023379">
    <property type="entry name" value="BART_dom"/>
</dbReference>